<accession>A0LHA5</accession>
<feature type="domain" description="Haem-binding uptake Tiki superfamily ChaN" evidence="1">
    <location>
        <begin position="51"/>
        <end position="250"/>
    </location>
</feature>
<evidence type="ECO:0000259" key="1">
    <source>
        <dbReference type="Pfam" id="PF04187"/>
    </source>
</evidence>
<dbReference type="OrthoDB" id="9795827at2"/>
<dbReference type="KEGG" id="sfu:Sfum_1114"/>
<dbReference type="AlphaFoldDB" id="A0LHA5"/>
<dbReference type="Proteomes" id="UP000001784">
    <property type="component" value="Chromosome"/>
</dbReference>
<dbReference type="CDD" id="cd14727">
    <property type="entry name" value="ChanN-like"/>
    <property type="match status" value="1"/>
</dbReference>
<keyword evidence="3" id="KW-1185">Reference proteome</keyword>
<dbReference type="Pfam" id="PF04187">
    <property type="entry name" value="Cofac_haem_bdg"/>
    <property type="match status" value="1"/>
</dbReference>
<proteinExistence type="predicted"/>
<dbReference type="Gene3D" id="3.40.50.11550">
    <property type="match status" value="1"/>
</dbReference>
<dbReference type="EMBL" id="CP000478">
    <property type="protein sequence ID" value="ABK16807.1"/>
    <property type="molecule type" value="Genomic_DNA"/>
</dbReference>
<sequence length="285" mass="32341" precursor="true">MKRTAILVPAIVLIVLVGGLFPCPPVSGASDQVLLRLSDRREVRLHEAVYDWKSVKVVLVGELHNEKKHHEIQLEVIRALHNTGLQVAVGMEMFRRESQGVLDEWVRGTLSEAAFQRAYYDNWNSPWPLYADIFHYAREKKIPIVGLNVSREITRQVAEKGFASLGEKQKKDLPPVSCAVDESYRKFIRRAMGIHGHQGMNFNNFCEAQILWDAAMAWHTVQYLKAHPQRTVVILAGNGHAWKPGIPKQLEALSGYSCRVILPHMPGKSDRDSATDQDADYLWIE</sequence>
<evidence type="ECO:0000313" key="2">
    <source>
        <dbReference type="EMBL" id="ABK16807.1"/>
    </source>
</evidence>
<reference evidence="2 3" key="1">
    <citation type="submission" date="2006-10" db="EMBL/GenBank/DDBJ databases">
        <title>Complete sequence of Syntrophobacter fumaroxidans MPOB.</title>
        <authorList>
            <consortium name="US DOE Joint Genome Institute"/>
            <person name="Copeland A."/>
            <person name="Lucas S."/>
            <person name="Lapidus A."/>
            <person name="Barry K."/>
            <person name="Detter J.C."/>
            <person name="Glavina del Rio T."/>
            <person name="Hammon N."/>
            <person name="Israni S."/>
            <person name="Pitluck S."/>
            <person name="Goltsman E.G."/>
            <person name="Martinez M."/>
            <person name="Schmutz J."/>
            <person name="Larimer F."/>
            <person name="Land M."/>
            <person name="Hauser L."/>
            <person name="Kyrpides N."/>
            <person name="Kim E."/>
            <person name="Boone D.R."/>
            <person name="Brockman F."/>
            <person name="Culley D."/>
            <person name="Ferry J."/>
            <person name="Gunsalus R."/>
            <person name="McInerney M.J."/>
            <person name="Morrison M."/>
            <person name="Plugge C."/>
            <person name="Rohlin L."/>
            <person name="Scholten J."/>
            <person name="Sieber J."/>
            <person name="Stams A.J.M."/>
            <person name="Worm P."/>
            <person name="Henstra A.M."/>
            <person name="Richardson P."/>
        </authorList>
    </citation>
    <scope>NUCLEOTIDE SEQUENCE [LARGE SCALE GENOMIC DNA]</scope>
    <source>
        <strain evidence="3">DSM 10017 / MPOB</strain>
    </source>
</reference>
<gene>
    <name evidence="2" type="ordered locus">Sfum_1114</name>
</gene>
<dbReference type="RefSeq" id="WP_011697978.1">
    <property type="nucleotide sequence ID" value="NC_008554.1"/>
</dbReference>
<protein>
    <recommendedName>
        <fullName evidence="1">Haem-binding uptake Tiki superfamily ChaN domain-containing protein</fullName>
    </recommendedName>
</protein>
<evidence type="ECO:0000313" key="3">
    <source>
        <dbReference type="Proteomes" id="UP000001784"/>
    </source>
</evidence>
<organism evidence="2 3">
    <name type="scientific">Syntrophobacter fumaroxidans (strain DSM 10017 / MPOB)</name>
    <dbReference type="NCBI Taxonomy" id="335543"/>
    <lineage>
        <taxon>Bacteria</taxon>
        <taxon>Pseudomonadati</taxon>
        <taxon>Thermodesulfobacteriota</taxon>
        <taxon>Syntrophobacteria</taxon>
        <taxon>Syntrophobacterales</taxon>
        <taxon>Syntrophobacteraceae</taxon>
        <taxon>Syntrophobacter</taxon>
    </lineage>
</organism>
<dbReference type="STRING" id="335543.Sfum_1114"/>
<dbReference type="InParanoid" id="A0LHA5"/>
<dbReference type="InterPro" id="IPR007314">
    <property type="entry name" value="Cofac_haem-bd_dom"/>
</dbReference>
<dbReference type="SUPFAM" id="SSF159501">
    <property type="entry name" value="EreA/ChaN-like"/>
    <property type="match status" value="1"/>
</dbReference>
<dbReference type="eggNOG" id="COG3016">
    <property type="taxonomic scope" value="Bacteria"/>
</dbReference>
<name>A0LHA5_SYNFM</name>
<dbReference type="HOGENOM" id="CLU_035488_2_0_7"/>